<feature type="transmembrane region" description="Helical" evidence="1">
    <location>
        <begin position="271"/>
        <end position="292"/>
    </location>
</feature>
<reference evidence="3" key="1">
    <citation type="submission" date="2012-09" db="EMBL/GenBank/DDBJ databases">
        <title>Genome sequencing and comparative transcriptomics of race 1 and race 4 of banana pathogen: Fusarium oxysporum f. sp. cubense.</title>
        <authorList>
            <person name="Fang X."/>
            <person name="Huang J."/>
        </authorList>
    </citation>
    <scope>NUCLEOTIDE SEQUENCE [LARGE SCALE GENOMIC DNA]</scope>
    <source>
        <strain evidence="3">race 1</strain>
    </source>
</reference>
<dbReference type="InterPro" id="IPR018750">
    <property type="entry name" value="DUF2306_membrane"/>
</dbReference>
<feature type="transmembrane region" description="Helical" evidence="1">
    <location>
        <begin position="102"/>
        <end position="122"/>
    </location>
</feature>
<dbReference type="VEuPathDB" id="FungiDB:FOC1_g10005989"/>
<dbReference type="OMA" id="FHRANGY"/>
<proteinExistence type="predicted"/>
<name>N4U156_FUSC1</name>
<sequence>MAALKSRLGFTNTTSFVLFYIFGGILFLFSTLQIRLMDIDGFFCKEGNPSSVPGECYVFQKPGLMRSGMLLHLATFLPAGALVCFQFIPALRRPKYIKFHHVNGYVVLVLSALGTVAALIIESKAMGGIFSNRVGTWTLATLVTTATVKGYVSIKNKEIEKHRVWMLRAWFWKSYSRVKATSIITMRVILISLAHIIGQRSRSMTMSLPCAVIEYLHESFPGTRQNPYPSCAAYVSGENLLQEALVTTNWDLNDLPGITAALRVGYAVGGWLGFLTNAIGIEIYVSSFLVFLSLESDGRLDMENCTCPKTESLMKG</sequence>
<dbReference type="HOGENOM" id="CLU_054818_0_0_1"/>
<protein>
    <submittedName>
        <fullName evidence="2">Uncharacterized protein</fullName>
    </submittedName>
</protein>
<dbReference type="Pfam" id="PF10067">
    <property type="entry name" value="DUF2306"/>
    <property type="match status" value="1"/>
</dbReference>
<keyword evidence="1" id="KW-1133">Transmembrane helix</keyword>
<feature type="transmembrane region" description="Helical" evidence="1">
    <location>
        <begin position="12"/>
        <end position="32"/>
    </location>
</feature>
<feature type="transmembrane region" description="Helical" evidence="1">
    <location>
        <begin position="69"/>
        <end position="90"/>
    </location>
</feature>
<reference evidence="3" key="2">
    <citation type="journal article" date="2014" name="PLoS ONE">
        <title>Genome and Transcriptome Analysis of the Fungal Pathogen Fusarium oxysporum f. sp. cubense Causing Banana Vascular Wilt Disease.</title>
        <authorList>
            <person name="Guo L."/>
            <person name="Han L."/>
            <person name="Yang L."/>
            <person name="Zeng H."/>
            <person name="Fan D."/>
            <person name="Zhu Y."/>
            <person name="Feng Y."/>
            <person name="Wang G."/>
            <person name="Peng C."/>
            <person name="Jiang X."/>
            <person name="Zhou D."/>
            <person name="Ni P."/>
            <person name="Liang C."/>
            <person name="Liu L."/>
            <person name="Wang J."/>
            <person name="Mao C."/>
            <person name="Fang X."/>
            <person name="Peng M."/>
            <person name="Huang J."/>
        </authorList>
    </citation>
    <scope>NUCLEOTIDE SEQUENCE [LARGE SCALE GENOMIC DNA]</scope>
    <source>
        <strain evidence="3">race 1</strain>
    </source>
</reference>
<keyword evidence="1" id="KW-0812">Transmembrane</keyword>
<keyword evidence="1" id="KW-0472">Membrane</keyword>
<dbReference type="Proteomes" id="UP000016928">
    <property type="component" value="Unassembled WGS sequence"/>
</dbReference>
<feature type="transmembrane region" description="Helical" evidence="1">
    <location>
        <begin position="134"/>
        <end position="154"/>
    </location>
</feature>
<gene>
    <name evidence="2" type="ORF">FOC1_g10005989</name>
</gene>
<evidence type="ECO:0000313" key="3">
    <source>
        <dbReference type="Proteomes" id="UP000016928"/>
    </source>
</evidence>
<feature type="transmembrane region" description="Helical" evidence="1">
    <location>
        <begin position="175"/>
        <end position="197"/>
    </location>
</feature>
<evidence type="ECO:0000313" key="2">
    <source>
        <dbReference type="EMBL" id="ENH65137.1"/>
    </source>
</evidence>
<dbReference type="AlphaFoldDB" id="N4U156"/>
<dbReference type="EMBL" id="KB730504">
    <property type="protein sequence ID" value="ENH65137.1"/>
    <property type="molecule type" value="Genomic_DNA"/>
</dbReference>
<dbReference type="STRING" id="1229664.N4U156"/>
<dbReference type="OrthoDB" id="193478at2759"/>
<organism evidence="2 3">
    <name type="scientific">Fusarium oxysporum f. sp. cubense (strain race 1)</name>
    <name type="common">Panama disease fungus</name>
    <dbReference type="NCBI Taxonomy" id="1229664"/>
    <lineage>
        <taxon>Eukaryota</taxon>
        <taxon>Fungi</taxon>
        <taxon>Dikarya</taxon>
        <taxon>Ascomycota</taxon>
        <taxon>Pezizomycotina</taxon>
        <taxon>Sordariomycetes</taxon>
        <taxon>Hypocreomycetidae</taxon>
        <taxon>Hypocreales</taxon>
        <taxon>Nectriaceae</taxon>
        <taxon>Fusarium</taxon>
        <taxon>Fusarium oxysporum species complex</taxon>
    </lineage>
</organism>
<accession>N4U156</accession>
<evidence type="ECO:0000256" key="1">
    <source>
        <dbReference type="SAM" id="Phobius"/>
    </source>
</evidence>